<protein>
    <submittedName>
        <fullName evidence="2">Uncharacterized protein</fullName>
    </submittedName>
</protein>
<evidence type="ECO:0000313" key="2">
    <source>
        <dbReference type="EMBL" id="KUJ81847.1"/>
    </source>
</evidence>
<dbReference type="AlphaFoldDB" id="A0A0X3U1L2"/>
<evidence type="ECO:0000313" key="3">
    <source>
        <dbReference type="Proteomes" id="UP000053690"/>
    </source>
</evidence>
<dbReference type="RefSeq" id="WP_068331275.1">
    <property type="nucleotide sequence ID" value="NZ_LQBP01000001.1"/>
</dbReference>
<dbReference type="OrthoDB" id="9919032at2"/>
<reference evidence="3" key="1">
    <citation type="submission" date="2015-12" db="EMBL/GenBank/DDBJ databases">
        <authorList>
            <person name="Zhang G."/>
            <person name="Stingl U."/>
        </authorList>
    </citation>
    <scope>NUCLEOTIDE SEQUENCE [LARGE SCALE GENOMIC DNA]</scope>
    <source>
        <strain evidence="3">ZGT108</strain>
    </source>
</reference>
<gene>
    <name evidence="2" type="ORF">AVO44_00720</name>
</gene>
<keyword evidence="1" id="KW-0732">Signal</keyword>
<dbReference type="STRING" id="1685378.AVO44_00720"/>
<organism evidence="2 3">
    <name type="scientific">Ruegeria profundi</name>
    <dbReference type="NCBI Taxonomy" id="1685378"/>
    <lineage>
        <taxon>Bacteria</taxon>
        <taxon>Pseudomonadati</taxon>
        <taxon>Pseudomonadota</taxon>
        <taxon>Alphaproteobacteria</taxon>
        <taxon>Rhodobacterales</taxon>
        <taxon>Roseobacteraceae</taxon>
        <taxon>Ruegeria</taxon>
    </lineage>
</organism>
<sequence>MDKITAMACAIGLTANFALADSKNTLPHVFELICDWSDDHLLESVGSLSGTPTLAYSSSSKPIKLDAAIQNNPIEQIGVGGTRHFLVPSMGPLAGLTITVFPDGRSVRTQVYNAFGDLSVQTSIGTCEVIE</sequence>
<keyword evidence="3" id="KW-1185">Reference proteome</keyword>
<feature type="signal peptide" evidence="1">
    <location>
        <begin position="1"/>
        <end position="20"/>
    </location>
</feature>
<name>A0A0X3U1L2_9RHOB</name>
<accession>A0A0X3U1L2</accession>
<comment type="caution">
    <text evidence="2">The sequence shown here is derived from an EMBL/GenBank/DDBJ whole genome shotgun (WGS) entry which is preliminary data.</text>
</comment>
<evidence type="ECO:0000256" key="1">
    <source>
        <dbReference type="SAM" id="SignalP"/>
    </source>
</evidence>
<dbReference type="Proteomes" id="UP000053690">
    <property type="component" value="Unassembled WGS sequence"/>
</dbReference>
<feature type="chain" id="PRO_5007054595" evidence="1">
    <location>
        <begin position="21"/>
        <end position="131"/>
    </location>
</feature>
<dbReference type="EMBL" id="LQBP01000001">
    <property type="protein sequence ID" value="KUJ81847.1"/>
    <property type="molecule type" value="Genomic_DNA"/>
</dbReference>
<proteinExistence type="predicted"/>